<gene>
    <name evidence="9" type="ORF">A3A74_02145</name>
</gene>
<evidence type="ECO:0000256" key="2">
    <source>
        <dbReference type="ARBA" id="ARBA00006576"/>
    </source>
</evidence>
<dbReference type="InterPro" id="IPR016192">
    <property type="entry name" value="APOBEC/CMP_deaminase_Zn-bd"/>
</dbReference>
<dbReference type="EMBL" id="MGAF01000022">
    <property type="protein sequence ID" value="OGK41123.1"/>
    <property type="molecule type" value="Genomic_DNA"/>
</dbReference>
<feature type="binding site" evidence="7">
    <location>
        <position position="114"/>
    </location>
    <ligand>
        <name>Zn(2+)</name>
        <dbReference type="ChEBI" id="CHEBI:29105"/>
        <note>catalytic</note>
    </ligand>
</feature>
<keyword evidence="4" id="KW-0378">Hydrolase</keyword>
<evidence type="ECO:0000313" key="9">
    <source>
        <dbReference type="EMBL" id="OGK41123.1"/>
    </source>
</evidence>
<sequence length="154" mass="17342">MTARKTRPSWDEYFIELAQIVKKRSNCLRTAYGALIIKNYRIISTGYNGTPHGIKNCFDGGCERCAKREKGEIKTHEYQESCICIHAEQNAIIQAAYQGSSTKGGTMYSTISPCSSCAKMIINAGIKRFVYEKLHHDEEGIKLLQMAKVEILVK</sequence>
<accession>A0A1F7ICN9</accession>
<evidence type="ECO:0000256" key="3">
    <source>
        <dbReference type="ARBA" id="ARBA00022723"/>
    </source>
</evidence>
<reference evidence="9 10" key="1">
    <citation type="journal article" date="2016" name="Nat. Commun.">
        <title>Thousands of microbial genomes shed light on interconnected biogeochemical processes in an aquifer system.</title>
        <authorList>
            <person name="Anantharaman K."/>
            <person name="Brown C.T."/>
            <person name="Hug L.A."/>
            <person name="Sharon I."/>
            <person name="Castelle C.J."/>
            <person name="Probst A.J."/>
            <person name="Thomas B.C."/>
            <person name="Singh A."/>
            <person name="Wilkins M.J."/>
            <person name="Karaoz U."/>
            <person name="Brodie E.L."/>
            <person name="Williams K.H."/>
            <person name="Hubbard S.S."/>
            <person name="Banfield J.F."/>
        </authorList>
    </citation>
    <scope>NUCLEOTIDE SEQUENCE [LARGE SCALE GENOMIC DNA]</scope>
</reference>
<dbReference type="InterPro" id="IPR016193">
    <property type="entry name" value="Cytidine_deaminase-like"/>
</dbReference>
<dbReference type="PROSITE" id="PS00903">
    <property type="entry name" value="CYT_DCMP_DEAMINASES_1"/>
    <property type="match status" value="1"/>
</dbReference>
<evidence type="ECO:0000256" key="1">
    <source>
        <dbReference type="ARBA" id="ARBA00001947"/>
    </source>
</evidence>
<evidence type="ECO:0000259" key="8">
    <source>
        <dbReference type="PROSITE" id="PS51747"/>
    </source>
</evidence>
<dbReference type="PANTHER" id="PTHR11086">
    <property type="entry name" value="DEOXYCYTIDYLATE DEAMINASE-RELATED"/>
    <property type="match status" value="1"/>
</dbReference>
<dbReference type="GO" id="GO:0006220">
    <property type="term" value="P:pyrimidine nucleotide metabolic process"/>
    <property type="evidence" value="ECO:0007669"/>
    <property type="project" value="InterPro"/>
</dbReference>
<dbReference type="STRING" id="1802055.A3A74_02145"/>
<dbReference type="PROSITE" id="PS51747">
    <property type="entry name" value="CYT_DCMP_DEAMINASES_2"/>
    <property type="match status" value="1"/>
</dbReference>
<organism evidence="9 10">
    <name type="scientific">Candidatus Roizmanbacteria bacterium RIFCSPLOWO2_01_FULL_35_13</name>
    <dbReference type="NCBI Taxonomy" id="1802055"/>
    <lineage>
        <taxon>Bacteria</taxon>
        <taxon>Candidatus Roizmaniibacteriota</taxon>
    </lineage>
</organism>
<dbReference type="PANTHER" id="PTHR11086:SF18">
    <property type="entry name" value="DEOXYCYTIDYLATE DEAMINASE"/>
    <property type="match status" value="1"/>
</dbReference>
<evidence type="ECO:0000256" key="4">
    <source>
        <dbReference type="ARBA" id="ARBA00022801"/>
    </source>
</evidence>
<feature type="active site" description="Proton donor" evidence="6">
    <location>
        <position position="88"/>
    </location>
</feature>
<keyword evidence="3 7" id="KW-0479">Metal-binding</keyword>
<dbReference type="InterPro" id="IPR015517">
    <property type="entry name" value="dCMP_deaminase-rel"/>
</dbReference>
<feature type="binding site" evidence="7">
    <location>
        <position position="86"/>
    </location>
    <ligand>
        <name>Zn(2+)</name>
        <dbReference type="ChEBI" id="CHEBI:29105"/>
        <note>catalytic</note>
    </ligand>
</feature>
<comment type="caution">
    <text evidence="9">The sequence shown here is derived from an EMBL/GenBank/DDBJ whole genome shotgun (WGS) entry which is preliminary data.</text>
</comment>
<evidence type="ECO:0000313" key="10">
    <source>
        <dbReference type="Proteomes" id="UP000179270"/>
    </source>
</evidence>
<dbReference type="Gene3D" id="3.40.140.10">
    <property type="entry name" value="Cytidine Deaminase, domain 2"/>
    <property type="match status" value="1"/>
</dbReference>
<dbReference type="AlphaFoldDB" id="A0A1F7ICN9"/>
<name>A0A1F7ICN9_9BACT</name>
<dbReference type="SUPFAM" id="SSF53927">
    <property type="entry name" value="Cytidine deaminase-like"/>
    <property type="match status" value="1"/>
</dbReference>
<proteinExistence type="inferred from homology"/>
<keyword evidence="5 7" id="KW-0862">Zinc</keyword>
<evidence type="ECO:0000256" key="6">
    <source>
        <dbReference type="PIRSR" id="PIRSR006019-1"/>
    </source>
</evidence>
<evidence type="ECO:0000256" key="5">
    <source>
        <dbReference type="ARBA" id="ARBA00022833"/>
    </source>
</evidence>
<comment type="similarity">
    <text evidence="2">Belongs to the cytidine and deoxycytidylate deaminase family.</text>
</comment>
<feature type="binding site" evidence="7">
    <location>
        <position position="117"/>
    </location>
    <ligand>
        <name>Zn(2+)</name>
        <dbReference type="ChEBI" id="CHEBI:29105"/>
        <note>catalytic</note>
    </ligand>
</feature>
<evidence type="ECO:0000256" key="7">
    <source>
        <dbReference type="PIRSR" id="PIRSR006019-2"/>
    </source>
</evidence>
<dbReference type="GO" id="GO:0005737">
    <property type="term" value="C:cytoplasm"/>
    <property type="evidence" value="ECO:0007669"/>
    <property type="project" value="TreeGrafter"/>
</dbReference>
<dbReference type="PIRSF" id="PIRSF006019">
    <property type="entry name" value="dCMP_deaminase"/>
    <property type="match status" value="1"/>
</dbReference>
<dbReference type="InterPro" id="IPR016473">
    <property type="entry name" value="dCMP_deaminase"/>
</dbReference>
<protein>
    <recommendedName>
        <fullName evidence="8">CMP/dCMP-type deaminase domain-containing protein</fullName>
    </recommendedName>
</protein>
<dbReference type="Proteomes" id="UP000179270">
    <property type="component" value="Unassembled WGS sequence"/>
</dbReference>
<dbReference type="InterPro" id="IPR035105">
    <property type="entry name" value="Deoxycytidylate_deaminase_dom"/>
</dbReference>
<comment type="cofactor">
    <cofactor evidence="1 7">
        <name>Zn(2+)</name>
        <dbReference type="ChEBI" id="CHEBI:29105"/>
    </cofactor>
</comment>
<dbReference type="CDD" id="cd01286">
    <property type="entry name" value="deoxycytidylate_deaminase"/>
    <property type="match status" value="1"/>
</dbReference>
<dbReference type="GO" id="GO:0004132">
    <property type="term" value="F:dCMP deaminase activity"/>
    <property type="evidence" value="ECO:0007669"/>
    <property type="project" value="InterPro"/>
</dbReference>
<dbReference type="GO" id="GO:0008270">
    <property type="term" value="F:zinc ion binding"/>
    <property type="evidence" value="ECO:0007669"/>
    <property type="project" value="InterPro"/>
</dbReference>
<feature type="domain" description="CMP/dCMP-type deaminase" evidence="8">
    <location>
        <begin position="9"/>
        <end position="143"/>
    </location>
</feature>
<dbReference type="Pfam" id="PF00383">
    <property type="entry name" value="dCMP_cyt_deam_1"/>
    <property type="match status" value="1"/>
</dbReference>
<dbReference type="InterPro" id="IPR002125">
    <property type="entry name" value="CMP_dCMP_dom"/>
</dbReference>